<evidence type="ECO:0000256" key="2">
    <source>
        <dbReference type="ARBA" id="ARBA00004167"/>
    </source>
</evidence>
<keyword evidence="5" id="KW-0808">Transferase</keyword>
<keyword evidence="10" id="KW-0862">Zinc</keyword>
<evidence type="ECO:0000256" key="12">
    <source>
        <dbReference type="ARBA" id="ARBA00023136"/>
    </source>
</evidence>
<evidence type="ECO:0000313" key="19">
    <source>
        <dbReference type="Proteomes" id="UP001372338"/>
    </source>
</evidence>
<evidence type="ECO:0000256" key="4">
    <source>
        <dbReference type="ARBA" id="ARBA00012483"/>
    </source>
</evidence>
<evidence type="ECO:0000256" key="9">
    <source>
        <dbReference type="ARBA" id="ARBA00022786"/>
    </source>
</evidence>
<evidence type="ECO:0000313" key="18">
    <source>
        <dbReference type="EMBL" id="KAK7245030.1"/>
    </source>
</evidence>
<dbReference type="SMART" id="SM00184">
    <property type="entry name" value="RING"/>
    <property type="match status" value="1"/>
</dbReference>
<reference evidence="18 19" key="1">
    <citation type="submission" date="2024-01" db="EMBL/GenBank/DDBJ databases">
        <title>The genomes of 5 underutilized Papilionoideae crops provide insights into root nodulation and disease resistanc.</title>
        <authorList>
            <person name="Yuan L."/>
        </authorList>
    </citation>
    <scope>NUCLEOTIDE SEQUENCE [LARGE SCALE GENOMIC DNA]</scope>
    <source>
        <strain evidence="18">ZHUSHIDOU_FW_LH</strain>
        <tissue evidence="18">Leaf</tissue>
    </source>
</reference>
<dbReference type="GO" id="GO:0016020">
    <property type="term" value="C:membrane"/>
    <property type="evidence" value="ECO:0007669"/>
    <property type="project" value="UniProtKB-SubCell"/>
</dbReference>
<keyword evidence="7" id="KW-0479">Metal-binding</keyword>
<evidence type="ECO:0000256" key="5">
    <source>
        <dbReference type="ARBA" id="ARBA00022679"/>
    </source>
</evidence>
<dbReference type="SMART" id="SM01197">
    <property type="entry name" value="FANCL_C"/>
    <property type="match status" value="1"/>
</dbReference>
<keyword evidence="12 16" id="KW-0472">Membrane</keyword>
<dbReference type="InterPro" id="IPR044600">
    <property type="entry name" value="ATL1/ATL16-like"/>
</dbReference>
<protein>
    <recommendedName>
        <fullName evidence="4">RING-type E3 ubiquitin transferase</fullName>
        <ecNumber evidence="4">2.3.2.27</ecNumber>
    </recommendedName>
</protein>
<evidence type="ECO:0000256" key="16">
    <source>
        <dbReference type="SAM" id="Phobius"/>
    </source>
</evidence>
<evidence type="ECO:0000256" key="7">
    <source>
        <dbReference type="ARBA" id="ARBA00022723"/>
    </source>
</evidence>
<dbReference type="CDD" id="cd16454">
    <property type="entry name" value="RING-H2_PA-TM-RING"/>
    <property type="match status" value="1"/>
</dbReference>
<evidence type="ECO:0000256" key="1">
    <source>
        <dbReference type="ARBA" id="ARBA00000900"/>
    </source>
</evidence>
<comment type="subcellular location">
    <subcellularLocation>
        <location evidence="2">Membrane</location>
        <topology evidence="2">Single-pass membrane protein</topology>
    </subcellularLocation>
</comment>
<dbReference type="PANTHER" id="PTHR46913">
    <property type="entry name" value="RING-H2 FINGER PROTEIN ATL16"/>
    <property type="match status" value="1"/>
</dbReference>
<evidence type="ECO:0000256" key="15">
    <source>
        <dbReference type="SAM" id="MobiDB-lite"/>
    </source>
</evidence>
<organism evidence="18 19">
    <name type="scientific">Crotalaria pallida</name>
    <name type="common">Smooth rattlebox</name>
    <name type="synonym">Crotalaria striata</name>
    <dbReference type="NCBI Taxonomy" id="3830"/>
    <lineage>
        <taxon>Eukaryota</taxon>
        <taxon>Viridiplantae</taxon>
        <taxon>Streptophyta</taxon>
        <taxon>Embryophyta</taxon>
        <taxon>Tracheophyta</taxon>
        <taxon>Spermatophyta</taxon>
        <taxon>Magnoliopsida</taxon>
        <taxon>eudicotyledons</taxon>
        <taxon>Gunneridae</taxon>
        <taxon>Pentapetalae</taxon>
        <taxon>rosids</taxon>
        <taxon>fabids</taxon>
        <taxon>Fabales</taxon>
        <taxon>Fabaceae</taxon>
        <taxon>Papilionoideae</taxon>
        <taxon>50 kb inversion clade</taxon>
        <taxon>genistoids sensu lato</taxon>
        <taxon>core genistoids</taxon>
        <taxon>Crotalarieae</taxon>
        <taxon>Crotalaria</taxon>
    </lineage>
</organism>
<keyword evidence="19" id="KW-1185">Reference proteome</keyword>
<evidence type="ECO:0000256" key="3">
    <source>
        <dbReference type="ARBA" id="ARBA00004906"/>
    </source>
</evidence>
<keyword evidence="8 14" id="KW-0863">Zinc-finger</keyword>
<comment type="similarity">
    <text evidence="13">Belongs to the RING-type zinc finger family. ATL subfamily.</text>
</comment>
<evidence type="ECO:0000259" key="17">
    <source>
        <dbReference type="PROSITE" id="PS50089"/>
    </source>
</evidence>
<comment type="catalytic activity">
    <reaction evidence="1">
        <text>S-ubiquitinyl-[E2 ubiquitin-conjugating enzyme]-L-cysteine + [acceptor protein]-L-lysine = [E2 ubiquitin-conjugating enzyme]-L-cysteine + N(6)-ubiquitinyl-[acceptor protein]-L-lysine.</text>
        <dbReference type="EC" id="2.3.2.27"/>
    </reaction>
</comment>
<comment type="pathway">
    <text evidence="3">Protein modification; protein ubiquitination.</text>
</comment>
<dbReference type="AlphaFoldDB" id="A0AAN9E2K8"/>
<evidence type="ECO:0000256" key="10">
    <source>
        <dbReference type="ARBA" id="ARBA00022833"/>
    </source>
</evidence>
<keyword evidence="11 16" id="KW-1133">Transmembrane helix</keyword>
<dbReference type="Proteomes" id="UP001372338">
    <property type="component" value="Unassembled WGS sequence"/>
</dbReference>
<dbReference type="PROSITE" id="PS50089">
    <property type="entry name" value="ZF_RING_2"/>
    <property type="match status" value="1"/>
</dbReference>
<dbReference type="GO" id="GO:0016567">
    <property type="term" value="P:protein ubiquitination"/>
    <property type="evidence" value="ECO:0007669"/>
    <property type="project" value="InterPro"/>
</dbReference>
<dbReference type="EMBL" id="JAYWIO010000008">
    <property type="protein sequence ID" value="KAK7245030.1"/>
    <property type="molecule type" value="Genomic_DNA"/>
</dbReference>
<gene>
    <name evidence="18" type="ORF">RIF29_39860</name>
</gene>
<comment type="caution">
    <text evidence="18">The sequence shown here is derived from an EMBL/GenBank/DDBJ whole genome shotgun (WGS) entry which is preliminary data.</text>
</comment>
<dbReference type="PANTHER" id="PTHR46913:SF1">
    <property type="entry name" value="RING-H2 FINGER PROTEIN ATL16"/>
    <property type="match status" value="1"/>
</dbReference>
<dbReference type="EC" id="2.3.2.27" evidence="4"/>
<keyword evidence="6 16" id="KW-0812">Transmembrane</keyword>
<evidence type="ECO:0000256" key="14">
    <source>
        <dbReference type="PROSITE-ProRule" id="PRU00175"/>
    </source>
</evidence>
<dbReference type="Pfam" id="PF13639">
    <property type="entry name" value="zf-RING_2"/>
    <property type="match status" value="1"/>
</dbReference>
<sequence length="266" mass="29777">MADKTTTHNPMGSFGLPLLISLGGVIMSTLALAIYHFILLKCCLRPRQMQQRHSNNQNHDTKNSSCGVQEEILNKIPVIKYSVSTSDVFGLDQGECSICLGELKDGDLVRVLPTCNHAFHIPCIDAWFKEHASCPFCRSQITCDIESVLIPIVPENGGQQRVLHETPNDNHDHHHGYQLMDGIEVSGSTPTSRFFHQPPQPMLFRHSISTASSHIHEKPPVLKRSWSLDESYLYIATITTNKRRNQEIMAPTSSSTTWDACDDESV</sequence>
<evidence type="ECO:0000256" key="6">
    <source>
        <dbReference type="ARBA" id="ARBA00022692"/>
    </source>
</evidence>
<dbReference type="Gene3D" id="3.30.40.10">
    <property type="entry name" value="Zinc/RING finger domain, C3HC4 (zinc finger)"/>
    <property type="match status" value="1"/>
</dbReference>
<evidence type="ECO:0000256" key="8">
    <source>
        <dbReference type="ARBA" id="ARBA00022771"/>
    </source>
</evidence>
<feature type="domain" description="RING-type" evidence="17">
    <location>
        <begin position="96"/>
        <end position="138"/>
    </location>
</feature>
<dbReference type="GO" id="GO:0008270">
    <property type="term" value="F:zinc ion binding"/>
    <property type="evidence" value="ECO:0007669"/>
    <property type="project" value="UniProtKB-KW"/>
</dbReference>
<dbReference type="GO" id="GO:0061630">
    <property type="term" value="F:ubiquitin protein ligase activity"/>
    <property type="evidence" value="ECO:0007669"/>
    <property type="project" value="UniProtKB-EC"/>
</dbReference>
<feature type="transmembrane region" description="Helical" evidence="16">
    <location>
        <begin position="20"/>
        <end position="44"/>
    </location>
</feature>
<feature type="region of interest" description="Disordered" evidence="15">
    <location>
        <begin position="247"/>
        <end position="266"/>
    </location>
</feature>
<evidence type="ECO:0000256" key="13">
    <source>
        <dbReference type="ARBA" id="ARBA00024209"/>
    </source>
</evidence>
<dbReference type="SUPFAM" id="SSF57850">
    <property type="entry name" value="RING/U-box"/>
    <property type="match status" value="1"/>
</dbReference>
<evidence type="ECO:0000256" key="11">
    <source>
        <dbReference type="ARBA" id="ARBA00022989"/>
    </source>
</evidence>
<proteinExistence type="inferred from homology"/>
<dbReference type="InterPro" id="IPR001841">
    <property type="entry name" value="Znf_RING"/>
</dbReference>
<dbReference type="InterPro" id="IPR013083">
    <property type="entry name" value="Znf_RING/FYVE/PHD"/>
</dbReference>
<keyword evidence="9" id="KW-0833">Ubl conjugation pathway</keyword>
<accession>A0AAN9E2K8</accession>
<name>A0AAN9E2K8_CROPI</name>